<keyword evidence="3" id="KW-1185">Reference proteome</keyword>
<evidence type="ECO:0000313" key="3">
    <source>
        <dbReference type="Proteomes" id="UP000037558"/>
    </source>
</evidence>
<name>A0A0M0LC53_9BACI</name>
<evidence type="ECO:0000259" key="1">
    <source>
        <dbReference type="Pfam" id="PF13157"/>
    </source>
</evidence>
<feature type="domain" description="Endospore appendages core" evidence="1">
    <location>
        <begin position="15"/>
        <end position="117"/>
    </location>
</feature>
<dbReference type="EMBL" id="LILC01000004">
    <property type="protein sequence ID" value="KOO48601.1"/>
    <property type="molecule type" value="Genomic_DNA"/>
</dbReference>
<dbReference type="PATRIC" id="fig|284581.3.peg.1638"/>
<dbReference type="Proteomes" id="UP000037558">
    <property type="component" value="Unassembled WGS sequence"/>
</dbReference>
<accession>A0A0M0LC53</accession>
<dbReference type="Pfam" id="PF13157">
    <property type="entry name" value="Enas"/>
    <property type="match status" value="1"/>
</dbReference>
<dbReference type="STRING" id="284581.AMD01_04230"/>
<organism evidence="2 3">
    <name type="scientific">Priestia koreensis</name>
    <dbReference type="NCBI Taxonomy" id="284581"/>
    <lineage>
        <taxon>Bacteria</taxon>
        <taxon>Bacillati</taxon>
        <taxon>Bacillota</taxon>
        <taxon>Bacilli</taxon>
        <taxon>Bacillales</taxon>
        <taxon>Bacillaceae</taxon>
        <taxon>Priestia</taxon>
    </lineage>
</organism>
<gene>
    <name evidence="2" type="ORF">AMD01_04230</name>
</gene>
<sequence length="119" mass="12252">MGCNSDYSSAVLGQCSTSPDYVKDQVCAQFSIATTEVIYEALNETVIASFVLKNTGIVAFTVDVENAAGTPVITAENVAPGQVIIRTIDSLGTISITNAGGAGTTAKGDLDIVVRYTIG</sequence>
<dbReference type="AlphaFoldDB" id="A0A0M0LC53"/>
<protein>
    <recommendedName>
        <fullName evidence="1">Endospore appendages core domain-containing protein</fullName>
    </recommendedName>
</protein>
<proteinExistence type="predicted"/>
<reference evidence="3" key="1">
    <citation type="submission" date="2015-08" db="EMBL/GenBank/DDBJ databases">
        <title>Fjat-14210 dsm16467.</title>
        <authorList>
            <person name="Liu B."/>
            <person name="Wang J."/>
            <person name="Zhu Y."/>
            <person name="Liu G."/>
            <person name="Chen Q."/>
            <person name="Chen Z."/>
            <person name="Lan J."/>
            <person name="Che J."/>
            <person name="Ge C."/>
            <person name="Shi H."/>
            <person name="Pan Z."/>
            <person name="Liu X."/>
        </authorList>
    </citation>
    <scope>NUCLEOTIDE SEQUENCE [LARGE SCALE GENOMIC DNA]</scope>
    <source>
        <strain evidence="3">DSM 16467</strain>
    </source>
</reference>
<comment type="caution">
    <text evidence="2">The sequence shown here is derived from an EMBL/GenBank/DDBJ whole genome shotgun (WGS) entry which is preliminary data.</text>
</comment>
<evidence type="ECO:0000313" key="2">
    <source>
        <dbReference type="EMBL" id="KOO48601.1"/>
    </source>
</evidence>
<dbReference type="InterPro" id="IPR025055">
    <property type="entry name" value="Ena_core"/>
</dbReference>
<dbReference type="RefSeq" id="WP_053400166.1">
    <property type="nucleotide sequence ID" value="NZ_JBBCZF010000001.1"/>
</dbReference>